<dbReference type="RefSeq" id="WP_159302386.1">
    <property type="nucleotide sequence ID" value="NZ_LR733271.1"/>
</dbReference>
<organism evidence="1 2">
    <name type="scientific">Maribacter litoralis</name>
    <dbReference type="NCBI Taxonomy" id="2059726"/>
    <lineage>
        <taxon>Bacteria</taxon>
        <taxon>Pseudomonadati</taxon>
        <taxon>Bacteroidota</taxon>
        <taxon>Flavobacteriia</taxon>
        <taxon>Flavobacteriales</taxon>
        <taxon>Flavobacteriaceae</taxon>
        <taxon>Maribacter</taxon>
    </lineage>
</organism>
<proteinExistence type="predicted"/>
<dbReference type="AlphaFoldDB" id="A0A653Q7W6"/>
<protein>
    <recommendedName>
        <fullName evidence="3">Adhesin domain-containing protein</fullName>
    </recommendedName>
</protein>
<evidence type="ECO:0000313" key="1">
    <source>
        <dbReference type="EMBL" id="VXB38291.1"/>
    </source>
</evidence>
<keyword evidence="2" id="KW-1185">Reference proteome</keyword>
<evidence type="ECO:0000313" key="2">
    <source>
        <dbReference type="Proteomes" id="UP000430202"/>
    </source>
</evidence>
<sequence length="185" mass="20171">MYKNVLGDHIELIQVDATNSYIVEVETSNNNEISILAEMEGEYSQDLGLDVLTNGNTLLVETGFTPNFENPNDKLSAHKVISIAIRIKMPRQKKLEVFGTNARVVVEGTYKNVDVSLSDGACLLKNLKADAKVKTQSGNITILAKSAEIKTHNKYGSVSTNPIPLGISSFMLETITGNIVLSKTE</sequence>
<accession>A0A653Q7W6</accession>
<name>A0A653Q7W6_9FLAO</name>
<evidence type="ECO:0008006" key="3">
    <source>
        <dbReference type="Google" id="ProtNLM"/>
    </source>
</evidence>
<dbReference type="Proteomes" id="UP000430202">
    <property type="component" value="Unassembled WGS sequence"/>
</dbReference>
<reference evidence="1 2" key="1">
    <citation type="submission" date="2019-10" db="EMBL/GenBank/DDBJ databases">
        <authorList>
            <person name="Karimi E."/>
        </authorList>
    </citation>
    <scope>NUCLEOTIDE SEQUENCE [LARGE SCALE GENOMIC DNA]</scope>
    <source>
        <strain evidence="1">Maribacter sp. 151</strain>
    </source>
</reference>
<gene>
    <name evidence="1" type="ORF">MARI151_20457</name>
</gene>
<dbReference type="EMBL" id="CABWLR010000002">
    <property type="protein sequence ID" value="VXB38291.1"/>
    <property type="molecule type" value="Genomic_DNA"/>
</dbReference>